<evidence type="ECO:0000313" key="3">
    <source>
        <dbReference type="Proteomes" id="UP000289691"/>
    </source>
</evidence>
<sequence length="59" mass="6140">MDDWKHVFQQISHGVVVLGSVIALVSFVALVVGGIGYVNTSASDLSVPVTIGLTADRSI</sequence>
<feature type="transmembrane region" description="Helical" evidence="1">
    <location>
        <begin position="15"/>
        <end position="38"/>
    </location>
</feature>
<protein>
    <submittedName>
        <fullName evidence="2">Uncharacterized protein</fullName>
    </submittedName>
</protein>
<evidence type="ECO:0000313" key="2">
    <source>
        <dbReference type="EMBL" id="RXK46341.1"/>
    </source>
</evidence>
<keyword evidence="3" id="KW-1185">Reference proteome</keyword>
<comment type="caution">
    <text evidence="2">The sequence shown here is derived from an EMBL/GenBank/DDBJ whole genome shotgun (WGS) entry which is preliminary data.</text>
</comment>
<accession>A0A498KV39</accession>
<reference evidence="2 3" key="1">
    <citation type="submission" date="2019-01" db="EMBL/GenBank/DDBJ databases">
        <title>Halorientalis sp. F13-25 a new haloarchaeum isolated from hypersaline water.</title>
        <authorList>
            <person name="Ana D.-V."/>
            <person name="Cristina S.-P."/>
            <person name="Antonio V."/>
        </authorList>
    </citation>
    <scope>NUCLEOTIDE SEQUENCE [LARGE SCALE GENOMIC DNA]</scope>
    <source>
        <strain evidence="2 3">F13-25</strain>
    </source>
</reference>
<dbReference type="Proteomes" id="UP000289691">
    <property type="component" value="Unassembled WGS sequence"/>
</dbReference>
<keyword evidence="1" id="KW-1133">Transmembrane helix</keyword>
<dbReference type="EMBL" id="RDFA01000010">
    <property type="protein sequence ID" value="RXK46341.1"/>
    <property type="molecule type" value="Genomic_DNA"/>
</dbReference>
<evidence type="ECO:0000256" key="1">
    <source>
        <dbReference type="SAM" id="Phobius"/>
    </source>
</evidence>
<keyword evidence="1" id="KW-0472">Membrane</keyword>
<keyword evidence="1" id="KW-0812">Transmembrane</keyword>
<gene>
    <name evidence="2" type="ORF">EAF64_19885</name>
</gene>
<proteinExistence type="predicted"/>
<dbReference type="AlphaFoldDB" id="A0A498KV39"/>
<organism evidence="2 3">
    <name type="scientific">Halorientalis pallida</name>
    <dbReference type="NCBI Taxonomy" id="2479928"/>
    <lineage>
        <taxon>Archaea</taxon>
        <taxon>Methanobacteriati</taxon>
        <taxon>Methanobacteriota</taxon>
        <taxon>Stenosarchaea group</taxon>
        <taxon>Halobacteria</taxon>
        <taxon>Halobacteriales</taxon>
        <taxon>Haloarculaceae</taxon>
        <taxon>Halorientalis</taxon>
    </lineage>
</organism>
<name>A0A498KV39_9EURY</name>
<dbReference type="RefSeq" id="WP_129070728.1">
    <property type="nucleotide sequence ID" value="NZ_RDFA01000010.1"/>
</dbReference>